<keyword evidence="2" id="KW-0808">Transferase</keyword>
<evidence type="ECO:0000259" key="1">
    <source>
        <dbReference type="Pfam" id="PF00814"/>
    </source>
</evidence>
<dbReference type="EMBL" id="AP018786">
    <property type="protein sequence ID" value="BBF22823.1"/>
    <property type="molecule type" value="Genomic_DNA"/>
</dbReference>
<dbReference type="KEGG" id="sutt:SUTMEG_07140"/>
<reference evidence="2 3" key="1">
    <citation type="journal article" date="2018" name="Int. J. Syst. Evol. Microbiol.">
        <title>Mesosutterella multiformis gen. nov., sp. nov., a member of the family Sutterellaceae and Sutterella megalosphaeroides sp. nov., isolated from human faeces.</title>
        <authorList>
            <person name="Sakamoto M."/>
            <person name="Ikeyama N."/>
            <person name="Kunihiro T."/>
            <person name="Iino T."/>
            <person name="Yuki M."/>
            <person name="Ohkuma M."/>
        </authorList>
    </citation>
    <scope>NUCLEOTIDE SEQUENCE [LARGE SCALE GENOMIC DNA]</scope>
    <source>
        <strain evidence="2 3">6FBBBH3</strain>
    </source>
</reference>
<dbReference type="InterPro" id="IPR022496">
    <property type="entry name" value="T6A_TsaB"/>
</dbReference>
<dbReference type="GO" id="GO:0016740">
    <property type="term" value="F:transferase activity"/>
    <property type="evidence" value="ECO:0007669"/>
    <property type="project" value="UniProtKB-KW"/>
</dbReference>
<dbReference type="InterPro" id="IPR043129">
    <property type="entry name" value="ATPase_NBD"/>
</dbReference>
<dbReference type="AlphaFoldDB" id="A0A2Z6I8P1"/>
<evidence type="ECO:0000313" key="2">
    <source>
        <dbReference type="EMBL" id="BBF22823.1"/>
    </source>
</evidence>
<dbReference type="Gene3D" id="3.30.420.40">
    <property type="match status" value="2"/>
</dbReference>
<gene>
    <name evidence="2" type="ORF">SUTMEG_07140</name>
</gene>
<dbReference type="RefSeq" id="WP_120176493.1">
    <property type="nucleotide sequence ID" value="NZ_AP018786.1"/>
</dbReference>
<dbReference type="SUPFAM" id="SSF53067">
    <property type="entry name" value="Actin-like ATPase domain"/>
    <property type="match status" value="2"/>
</dbReference>
<dbReference type="Proteomes" id="UP000271003">
    <property type="component" value="Chromosome"/>
</dbReference>
<dbReference type="Pfam" id="PF00814">
    <property type="entry name" value="TsaD"/>
    <property type="match status" value="1"/>
</dbReference>
<dbReference type="GO" id="GO:0005829">
    <property type="term" value="C:cytosol"/>
    <property type="evidence" value="ECO:0007669"/>
    <property type="project" value="TreeGrafter"/>
</dbReference>
<organism evidence="2 3">
    <name type="scientific">Sutterella megalosphaeroides</name>
    <dbReference type="NCBI Taxonomy" id="2494234"/>
    <lineage>
        <taxon>Bacteria</taxon>
        <taxon>Pseudomonadati</taxon>
        <taxon>Pseudomonadota</taxon>
        <taxon>Betaproteobacteria</taxon>
        <taxon>Burkholderiales</taxon>
        <taxon>Sutterellaceae</taxon>
        <taxon>Sutterella</taxon>
    </lineage>
</organism>
<dbReference type="PANTHER" id="PTHR11735">
    <property type="entry name" value="TRNA N6-ADENOSINE THREONYLCARBAMOYLTRANSFERASE"/>
    <property type="match status" value="1"/>
</dbReference>
<name>A0A2Z6I8P1_9BURK</name>
<dbReference type="GO" id="GO:0002949">
    <property type="term" value="P:tRNA threonylcarbamoyladenosine modification"/>
    <property type="evidence" value="ECO:0007669"/>
    <property type="project" value="InterPro"/>
</dbReference>
<proteinExistence type="predicted"/>
<dbReference type="OrthoDB" id="9809995at2"/>
<dbReference type="CDD" id="cd24032">
    <property type="entry name" value="ASKHA_NBD_TsaB"/>
    <property type="match status" value="1"/>
</dbReference>
<dbReference type="PANTHER" id="PTHR11735:SF11">
    <property type="entry name" value="TRNA THREONYLCARBAMOYLADENOSINE BIOSYNTHESIS PROTEIN TSAB"/>
    <property type="match status" value="1"/>
</dbReference>
<keyword evidence="3" id="KW-1185">Reference proteome</keyword>
<protein>
    <submittedName>
        <fullName evidence="2">tRNA (Adenosine(37)-N6)-threonylcarbamoyltransferase complex dimerization subunit type 1 TsaB</fullName>
    </submittedName>
</protein>
<dbReference type="InterPro" id="IPR000905">
    <property type="entry name" value="Gcp-like_dom"/>
</dbReference>
<dbReference type="NCBIfam" id="TIGR03725">
    <property type="entry name" value="T6A_YeaZ"/>
    <property type="match status" value="1"/>
</dbReference>
<feature type="domain" description="Gcp-like" evidence="1">
    <location>
        <begin position="35"/>
        <end position="154"/>
    </location>
</feature>
<accession>A0A2Z6I8P1</accession>
<evidence type="ECO:0000313" key="3">
    <source>
        <dbReference type="Proteomes" id="UP000271003"/>
    </source>
</evidence>
<sequence>MTSSNPLLLALDTAQEDCAAALLRDGKLLAVRCEHVGNRHAECVLGLIDAVLAEAGERKANLSAVAFGAGPGSFTGLRVACGVAQGLAWALQLPVLAVSNLEAVALLAAREKGLAPGDRILVANDARMNECYAALYEVCDPATGRYFTCLAEPALLKPEVVPVAAREGGAKLVAGSAPVQFPEVFEGAAAEGLELFPRTESAPEEIALLGEAMFRRGEAVEPQAAAPFYVRNRVALTMAERAAGEKL</sequence>